<feature type="region of interest" description="Disordered" evidence="1">
    <location>
        <begin position="448"/>
        <end position="478"/>
    </location>
</feature>
<dbReference type="SMART" id="SM00443">
    <property type="entry name" value="G_patch"/>
    <property type="match status" value="1"/>
</dbReference>
<protein>
    <submittedName>
        <fullName evidence="4">Angiogenic factor with G patch and FHA domains 1</fullName>
    </submittedName>
</protein>
<dbReference type="InterPro" id="IPR035624">
    <property type="entry name" value="AGGF1_OCRE"/>
</dbReference>
<gene>
    <name evidence="4" type="primary">AGGF1</name>
    <name evidence="4" type="ORF">Ciccas_010959</name>
</gene>
<dbReference type="EMBL" id="JBJKFK010002922">
    <property type="protein sequence ID" value="KAL3310477.1"/>
    <property type="molecule type" value="Genomic_DNA"/>
</dbReference>
<feature type="compositionally biased region" description="Basic residues" evidence="1">
    <location>
        <begin position="223"/>
        <end position="236"/>
    </location>
</feature>
<dbReference type="PROSITE" id="PS50174">
    <property type="entry name" value="G_PATCH"/>
    <property type="match status" value="1"/>
</dbReference>
<dbReference type="PROSITE" id="PS50006">
    <property type="entry name" value="FHA_DOMAIN"/>
    <property type="match status" value="1"/>
</dbReference>
<dbReference type="InterPro" id="IPR008984">
    <property type="entry name" value="SMAD_FHA_dom_sf"/>
</dbReference>
<dbReference type="InterPro" id="IPR000253">
    <property type="entry name" value="FHA_dom"/>
</dbReference>
<comment type="caution">
    <text evidence="4">The sequence shown here is derived from an EMBL/GenBank/DDBJ whole genome shotgun (WGS) entry which is preliminary data.</text>
</comment>
<name>A0ABD2PUA4_9PLAT</name>
<proteinExistence type="predicted"/>
<dbReference type="Gene3D" id="2.60.200.20">
    <property type="match status" value="1"/>
</dbReference>
<dbReference type="Pfam" id="PF00498">
    <property type="entry name" value="FHA"/>
    <property type="match status" value="1"/>
</dbReference>
<dbReference type="Pfam" id="PF17780">
    <property type="entry name" value="OCRE"/>
    <property type="match status" value="1"/>
</dbReference>
<dbReference type="InterPro" id="IPR041591">
    <property type="entry name" value="OCRE"/>
</dbReference>
<organism evidence="4 5">
    <name type="scientific">Cichlidogyrus casuarinus</name>
    <dbReference type="NCBI Taxonomy" id="1844966"/>
    <lineage>
        <taxon>Eukaryota</taxon>
        <taxon>Metazoa</taxon>
        <taxon>Spiralia</taxon>
        <taxon>Lophotrochozoa</taxon>
        <taxon>Platyhelminthes</taxon>
        <taxon>Monogenea</taxon>
        <taxon>Monopisthocotylea</taxon>
        <taxon>Dactylogyridea</taxon>
        <taxon>Ancyrocephalidae</taxon>
        <taxon>Cichlidogyrus</taxon>
    </lineage>
</organism>
<dbReference type="Proteomes" id="UP001626550">
    <property type="component" value="Unassembled WGS sequence"/>
</dbReference>
<evidence type="ECO:0000313" key="5">
    <source>
        <dbReference type="Proteomes" id="UP001626550"/>
    </source>
</evidence>
<feature type="compositionally biased region" description="Polar residues" evidence="1">
    <location>
        <begin position="551"/>
        <end position="564"/>
    </location>
</feature>
<dbReference type="AlphaFoldDB" id="A0ABD2PUA4"/>
<evidence type="ECO:0000259" key="2">
    <source>
        <dbReference type="PROSITE" id="PS50006"/>
    </source>
</evidence>
<feature type="domain" description="G-patch" evidence="3">
    <location>
        <begin position="501"/>
        <end position="548"/>
    </location>
</feature>
<evidence type="ECO:0000259" key="3">
    <source>
        <dbReference type="PROSITE" id="PS50174"/>
    </source>
</evidence>
<dbReference type="SUPFAM" id="SSF49879">
    <property type="entry name" value="SMAD/FHA domain"/>
    <property type="match status" value="1"/>
</dbReference>
<feature type="domain" description="FHA" evidence="2">
    <location>
        <begin position="286"/>
        <end position="340"/>
    </location>
</feature>
<feature type="region of interest" description="Disordered" evidence="1">
    <location>
        <begin position="491"/>
        <end position="564"/>
    </location>
</feature>
<feature type="compositionally biased region" description="Basic and acidic residues" evidence="1">
    <location>
        <begin position="456"/>
        <end position="468"/>
    </location>
</feature>
<feature type="compositionally biased region" description="Low complexity" evidence="1">
    <location>
        <begin position="211"/>
        <end position="220"/>
    </location>
</feature>
<reference evidence="4 5" key="1">
    <citation type="submission" date="2024-11" db="EMBL/GenBank/DDBJ databases">
        <title>Adaptive evolution of stress response genes in parasites aligns with host niche diversity.</title>
        <authorList>
            <person name="Hahn C."/>
            <person name="Resl P."/>
        </authorList>
    </citation>
    <scope>NUCLEOTIDE SEQUENCE [LARGE SCALE GENOMIC DNA]</scope>
    <source>
        <strain evidence="4">EGGRZ-B1_66</strain>
        <tissue evidence="4">Body</tissue>
    </source>
</reference>
<keyword evidence="5" id="KW-1185">Reference proteome</keyword>
<dbReference type="InterPro" id="IPR000467">
    <property type="entry name" value="G_patch_dom"/>
</dbReference>
<dbReference type="InterPro" id="IPR053027">
    <property type="entry name" value="AGGF1"/>
</dbReference>
<dbReference type="Pfam" id="PF01585">
    <property type="entry name" value="G-patch"/>
    <property type="match status" value="1"/>
</dbReference>
<dbReference type="CDD" id="cd16164">
    <property type="entry name" value="OCRE_VG5Q"/>
    <property type="match status" value="1"/>
</dbReference>
<feature type="compositionally biased region" description="Basic and acidic residues" evidence="1">
    <location>
        <begin position="491"/>
        <end position="505"/>
    </location>
</feature>
<dbReference type="PANTHER" id="PTHR23106:SF24">
    <property type="entry name" value="ANGIOGENIC FACTOR WITH G PATCH AND FHA DOMAINS 1"/>
    <property type="match status" value="1"/>
</dbReference>
<evidence type="ECO:0000313" key="4">
    <source>
        <dbReference type="EMBL" id="KAL3310477.1"/>
    </source>
</evidence>
<evidence type="ECO:0000256" key="1">
    <source>
        <dbReference type="SAM" id="MobiDB-lite"/>
    </source>
</evidence>
<feature type="region of interest" description="Disordered" evidence="1">
    <location>
        <begin position="195"/>
        <end position="244"/>
    </location>
</feature>
<sequence>MEFDLFDKLSELETKLQMLQEDLETRDMIISQLKSENKQLREKLEKMTNSQIAPPGTETADCYADELQLDSMNNDSKAPFALYSGSTLLYSLEIVSLADQLKEASESVTQATGYVMDPKTGLYYDQNSGYYYDPENQLFFEPRNGVFYSYCKATGQYKLQSTVSPEELKVLMTHNNLKAAFQSVANNARLKIEKAEEREEKRHKRHMVRYSSSRSRSSSSDRGKKKRKHKRSRRRSSSGSDKPVQIISSSAVKYPPVVRLIVLSSKFYRPGKLSIVTNKDAETRWATIGRSSCLCPVLHFERDADIDEIHCEILIGKKDEKYFIKDKKSESGTFLNGVQLEQSKKEPLKHGDILRIGTNKLLVHIHNGTETCEQCLGDPSADEPIPEEVSQSEDLDGIPLDVNEIKSLNKTLYETNKKDLEATRLANIKALKAKYALNEDLTARTEELAKGSGNQYRDRAANRRKGEVTTEPEDADLPRLLPPLSLVEKTNKASVDKPISEDNKGAKLLSKMGWTPGSGLGKNKSGIAEPIRVDQRKTQYAGLGRDPADRVSQQSSNQSEVLSD</sequence>
<accession>A0ABD2PUA4</accession>
<dbReference type="PANTHER" id="PTHR23106">
    <property type="entry name" value="ANGIOGENIC FACTOR WITH G PATCH AND FHA DOMAINS 1"/>
    <property type="match status" value="1"/>
</dbReference>